<dbReference type="EMBL" id="LT985188">
    <property type="protein sequence ID" value="SPD85094.1"/>
    <property type="molecule type" value="Genomic_DNA"/>
</dbReference>
<evidence type="ECO:0000313" key="2">
    <source>
        <dbReference type="Proteomes" id="UP000238164"/>
    </source>
</evidence>
<dbReference type="OrthoDB" id="3699209at2"/>
<dbReference type="KEGG" id="mgg:MPLG2_0058"/>
<keyword evidence="2" id="KW-1185">Reference proteome</keyword>
<proteinExistence type="predicted"/>
<organism evidence="1 2">
    <name type="scientific">Micropruina glycogenica</name>
    <dbReference type="NCBI Taxonomy" id="75385"/>
    <lineage>
        <taxon>Bacteria</taxon>
        <taxon>Bacillati</taxon>
        <taxon>Actinomycetota</taxon>
        <taxon>Actinomycetes</taxon>
        <taxon>Propionibacteriales</taxon>
        <taxon>Nocardioidaceae</taxon>
        <taxon>Micropruina</taxon>
    </lineage>
</organism>
<sequence length="87" mass="9711">MPTNLGRIQVTQTPPVAAALKVAELEWPDVPRAEQITRLLTAGAEAVRASRAERAAARRLVLNETRGSLRSAYPRDYLDDLRQDWAE</sequence>
<dbReference type="AlphaFoldDB" id="A0A2N9JCI5"/>
<dbReference type="Proteomes" id="UP000238164">
    <property type="component" value="Chromosome 1"/>
</dbReference>
<reference evidence="1 2" key="1">
    <citation type="submission" date="2018-02" db="EMBL/GenBank/DDBJ databases">
        <authorList>
            <person name="Cohen D.B."/>
            <person name="Kent A.D."/>
        </authorList>
    </citation>
    <scope>NUCLEOTIDE SEQUENCE [LARGE SCALE GENOMIC DNA]</scope>
    <source>
        <strain evidence="1">1</strain>
    </source>
</reference>
<evidence type="ECO:0000313" key="1">
    <source>
        <dbReference type="EMBL" id="SPD85094.1"/>
    </source>
</evidence>
<protein>
    <submittedName>
        <fullName evidence="1">Uncharacterized protein</fullName>
    </submittedName>
</protein>
<dbReference type="RefSeq" id="WP_105184409.1">
    <property type="nucleotide sequence ID" value="NZ_BAAAGO010000016.1"/>
</dbReference>
<accession>A0A2N9JCI5</accession>
<gene>
    <name evidence="1" type="ORF">MPLG2_0058</name>
</gene>
<name>A0A2N9JCI5_9ACTN</name>